<dbReference type="InterPro" id="IPR057547">
    <property type="entry name" value="Phage_TreK-like"/>
</dbReference>
<organism evidence="1">
    <name type="scientific">Podoviridae sp. ctUS21</name>
    <dbReference type="NCBI Taxonomy" id="2826557"/>
    <lineage>
        <taxon>Viruses</taxon>
        <taxon>Duplodnaviria</taxon>
        <taxon>Heunggongvirae</taxon>
        <taxon>Uroviricota</taxon>
        <taxon>Caudoviricetes</taxon>
    </lineage>
</organism>
<protein>
    <submittedName>
        <fullName evidence="1">Uncharacterized protein</fullName>
    </submittedName>
</protein>
<evidence type="ECO:0000313" key="1">
    <source>
        <dbReference type="EMBL" id="DAD84373.1"/>
    </source>
</evidence>
<proteinExistence type="predicted"/>
<name>A0A8S5MPT9_9CAUD</name>
<accession>A0A8S5MPT9</accession>
<dbReference type="Pfam" id="PF24229">
    <property type="entry name" value="Phage_TreK"/>
    <property type="match status" value="1"/>
</dbReference>
<dbReference type="EMBL" id="BK014959">
    <property type="protein sequence ID" value="DAD84373.1"/>
    <property type="molecule type" value="Genomic_DNA"/>
</dbReference>
<reference evidence="1" key="1">
    <citation type="journal article" date="2021" name="Proc. Natl. Acad. Sci. U.S.A.">
        <title>A Catalog of Tens of Thousands of Viruses from Human Metagenomes Reveals Hidden Associations with Chronic Diseases.</title>
        <authorList>
            <person name="Tisza M.J."/>
            <person name="Buck C.B."/>
        </authorList>
    </citation>
    <scope>NUCLEOTIDE SEQUENCE</scope>
    <source>
        <strain evidence="1">CtUS21</strain>
    </source>
</reference>
<sequence length="83" mass="9368">MTFEQEQRFTRLSNDVNGNPRYYIGCYELAGLVRATTAEVEAVAIKAGFRKYRGKKYGAGYVVVSYNLNNSLDHLEAQLERAA</sequence>